<feature type="region of interest" description="Disordered" evidence="1">
    <location>
        <begin position="265"/>
        <end position="323"/>
    </location>
</feature>
<dbReference type="InterPro" id="IPR026960">
    <property type="entry name" value="RVT-Znf"/>
</dbReference>
<evidence type="ECO:0000259" key="2">
    <source>
        <dbReference type="Pfam" id="PF03372"/>
    </source>
</evidence>
<dbReference type="InterPro" id="IPR036691">
    <property type="entry name" value="Endo/exonu/phosph_ase_sf"/>
</dbReference>
<proteinExistence type="predicted"/>
<protein>
    <recommendedName>
        <fullName evidence="5">Reverse transcriptase zinc-binding domain-containing protein</fullName>
    </recommendedName>
</protein>
<dbReference type="InterPro" id="IPR005135">
    <property type="entry name" value="Endo/exonuclease/phosphatase"/>
</dbReference>
<dbReference type="Gene3D" id="3.60.10.10">
    <property type="entry name" value="Endonuclease/exonuclease/phosphatase"/>
    <property type="match status" value="1"/>
</dbReference>
<accession>A0A2N9IHR1</accession>
<dbReference type="PANTHER" id="PTHR33116">
    <property type="entry name" value="REVERSE TRANSCRIPTASE ZINC-BINDING DOMAIN-CONTAINING PROTEIN-RELATED-RELATED"/>
    <property type="match status" value="1"/>
</dbReference>
<dbReference type="Pfam" id="PF03372">
    <property type="entry name" value="Exo_endo_phos"/>
    <property type="match status" value="1"/>
</dbReference>
<feature type="domain" description="Reverse transcriptase zinc-binding" evidence="3">
    <location>
        <begin position="1246"/>
        <end position="1330"/>
    </location>
</feature>
<dbReference type="Pfam" id="PF13966">
    <property type="entry name" value="zf-RVT"/>
    <property type="match status" value="1"/>
</dbReference>
<name>A0A2N9IHR1_FAGSY</name>
<evidence type="ECO:0008006" key="5">
    <source>
        <dbReference type="Google" id="ProtNLM"/>
    </source>
</evidence>
<sequence length="1437" mass="163141">MLTRQMEMAYDERSYSPWLQLKGATAVTGNRNDNRGKVANKALFRVGAKNFVLTFDGGRTAPYHITERHEKFYGSLWLGLTGLQWLLAEWASLRQVADLKGFFRFYRTGYSILEFSCLQNHHGRFVEVAEYHGGAQPGGLRIPEGYQGKGWARFEREVHSFFLGMAAPALRLNDQSRNGKYVQHGKMRESRDIPAIASQTDTVVSAGVNLNTVGQVHLDKDAPRPTRKTEFKWNPIRKTLHITYGEDGKRCAEWVGLRLKAHGLRTQTKAQPIDVSRRSESPDPPVASSVNASPTEELLTSSSSSDESESASEPPASPRTVIVEPPASPQMVIKPHVLSFQTSEAWVDLAGTALVSREMVDTFSDSQFEQGQSSQWMVESKVDEGWASMSGDTDGELASPLQCAPIATVVPSGVVTVCEKTAPEPSQWVKSRHRGFCKLVGFPIETHEQECLALLQRIEADRFETKLDKIDLQLVRNLWGNSYVDWEMLPAIGTAGGVLLLWDRRVLERLDSVVCQFSVSCLWKSLADDMEWVGTGLYGPTADGLGHGLWDELRGVHQKWGLPWCVFGDFNVVRFPSERRGCTKLTSHMMDFSDFIEESHLVDLPLGGGQYTCCSRSENPSMSRIDRFFISADWENRYPDAFQKLLPRPLSDHYPILLEVGSMLRGKIPFRFENMWLKTEGFVERIQHWWSSYSFTGPPSLVLACKLKALKEDLKKWNHQEFGNVGFKQKQLLGELDILNMKECAGSLSSSELDLRGTHLLELEDLAHMDETSWRQKSRVQWLKEGDNNTKFFHKIANSNRRRNYMEKIEVEGTTYHSDFDIRNNVVHFYKSLYTEKEKWRPFVADLPFSVIEESDRTLLDSRFDREEIIQGSSRDLRQGDPLSPLLFLLVMEVLSQLLRRTEEAGLIRGFKVGSARLVYLRMVLACFEAVTGLGVNMGKSELVPVGEVCNVGQLAEILCCRVGSLPMSYLGMPLGATFKASSVWNPILENIERKLAGWKKLYLSKGGRLILLKSTLSSLPTYFLSLFTIPKHVAERIEKLQRNFLWGGLGDDFKHHLVGWNTVCRPIANGGLGIRRVAVTNRALLGKWLWRFGREENHLWRRVIATKYGLEGGGWSSLVLRGSHGCGLWKGIMSGRDHFFLHTEVVPGQGDRILFWHDSWSGMTPLKSLFPVMFSCSSDKSASLASLLIRSGEGANRVWNFSFIRDFNDWEMEEVLSFLNLIHSKIPSHEGPDVMKWKLRQHGRFEVKSFYQALIGQSTTHFPWKAIWKVKAPRRVAFFVWSAAWGKILTCDNLMRRGYSLAGWCCMCRKGWETGDHLLIHCVVASDLWSAVLRSFGVCWVFPNSIKDLLYGWFNSFGKYDSAIWNLVPLCLMWTVWRERNQRTFEDLEQSTSKLVELFFGLLFDWARVGGLTPMNSLADFSTSLCFSCIRSSGSL</sequence>
<feature type="domain" description="Endonuclease/exonuclease/phosphatase" evidence="2">
    <location>
        <begin position="542"/>
        <end position="653"/>
    </location>
</feature>
<dbReference type="PANTHER" id="PTHR33116:SF78">
    <property type="entry name" value="OS12G0587133 PROTEIN"/>
    <property type="match status" value="1"/>
</dbReference>
<reference evidence="4" key="1">
    <citation type="submission" date="2018-02" db="EMBL/GenBank/DDBJ databases">
        <authorList>
            <person name="Cohen D.B."/>
            <person name="Kent A.D."/>
        </authorList>
    </citation>
    <scope>NUCLEOTIDE SEQUENCE</scope>
</reference>
<evidence type="ECO:0000313" key="4">
    <source>
        <dbReference type="EMBL" id="SPD25286.1"/>
    </source>
</evidence>
<evidence type="ECO:0000259" key="3">
    <source>
        <dbReference type="Pfam" id="PF13966"/>
    </source>
</evidence>
<dbReference type="EMBL" id="OIVN01006111">
    <property type="protein sequence ID" value="SPD25286.1"/>
    <property type="molecule type" value="Genomic_DNA"/>
</dbReference>
<feature type="compositionally biased region" description="Low complexity" evidence="1">
    <location>
        <begin position="293"/>
        <end position="305"/>
    </location>
</feature>
<gene>
    <name evidence="4" type="ORF">FSB_LOCUS53168</name>
</gene>
<evidence type="ECO:0000256" key="1">
    <source>
        <dbReference type="SAM" id="MobiDB-lite"/>
    </source>
</evidence>
<dbReference type="SUPFAM" id="SSF56219">
    <property type="entry name" value="DNase I-like"/>
    <property type="match status" value="1"/>
</dbReference>
<organism evidence="4">
    <name type="scientific">Fagus sylvatica</name>
    <name type="common">Beechnut</name>
    <dbReference type="NCBI Taxonomy" id="28930"/>
    <lineage>
        <taxon>Eukaryota</taxon>
        <taxon>Viridiplantae</taxon>
        <taxon>Streptophyta</taxon>
        <taxon>Embryophyta</taxon>
        <taxon>Tracheophyta</taxon>
        <taxon>Spermatophyta</taxon>
        <taxon>Magnoliopsida</taxon>
        <taxon>eudicotyledons</taxon>
        <taxon>Gunneridae</taxon>
        <taxon>Pentapetalae</taxon>
        <taxon>rosids</taxon>
        <taxon>fabids</taxon>
        <taxon>Fagales</taxon>
        <taxon>Fagaceae</taxon>
        <taxon>Fagus</taxon>
    </lineage>
</organism>